<evidence type="ECO:0000313" key="4">
    <source>
        <dbReference type="EMBL" id="VDP91666.1"/>
    </source>
</evidence>
<evidence type="ECO:0000256" key="2">
    <source>
        <dbReference type="ARBA" id="ARBA00038160"/>
    </source>
</evidence>
<dbReference type="GO" id="GO:0052717">
    <property type="term" value="F:tRNA-specific adenosine-34 deaminase activity"/>
    <property type="evidence" value="ECO:0007669"/>
    <property type="project" value="TreeGrafter"/>
</dbReference>
<feature type="domain" description="CMP/dCMP-type deaminase" evidence="3">
    <location>
        <begin position="273"/>
        <end position="413"/>
    </location>
</feature>
<dbReference type="InterPro" id="IPR016193">
    <property type="entry name" value="Cytidine_deaminase-like"/>
</dbReference>
<dbReference type="EMBL" id="UZAN01057466">
    <property type="protein sequence ID" value="VDP91666.1"/>
    <property type="molecule type" value="Genomic_DNA"/>
</dbReference>
<dbReference type="OrthoDB" id="3180714at2759"/>
<dbReference type="GO" id="GO:0005634">
    <property type="term" value="C:nucleus"/>
    <property type="evidence" value="ECO:0007669"/>
    <property type="project" value="TreeGrafter"/>
</dbReference>
<proteinExistence type="inferred from homology"/>
<dbReference type="GO" id="GO:0005737">
    <property type="term" value="C:cytoplasm"/>
    <property type="evidence" value="ECO:0007669"/>
    <property type="project" value="TreeGrafter"/>
</dbReference>
<evidence type="ECO:0000313" key="5">
    <source>
        <dbReference type="Proteomes" id="UP000272942"/>
    </source>
</evidence>
<dbReference type="CDD" id="cd01285">
    <property type="entry name" value="nucleoside_deaminase"/>
    <property type="match status" value="1"/>
</dbReference>
<reference evidence="4 5" key="2">
    <citation type="submission" date="2018-11" db="EMBL/GenBank/DDBJ databases">
        <authorList>
            <consortium name="Pathogen Informatics"/>
        </authorList>
    </citation>
    <scope>NUCLEOTIDE SEQUENCE [LARGE SCALE GENOMIC DNA]</scope>
    <source>
        <strain evidence="4 5">Egypt</strain>
    </source>
</reference>
<dbReference type="PROSITE" id="PS51747">
    <property type="entry name" value="CYT_DCMP_DEAMINASES_2"/>
    <property type="match status" value="1"/>
</dbReference>
<dbReference type="GO" id="GO:0008033">
    <property type="term" value="P:tRNA processing"/>
    <property type="evidence" value="ECO:0007669"/>
    <property type="project" value="UniProtKB-KW"/>
</dbReference>
<dbReference type="WBParaSite" id="ECPE_0001443401-mRNA-1">
    <property type="protein sequence ID" value="ECPE_0001443401-mRNA-1"/>
    <property type="gene ID" value="ECPE_0001443401"/>
</dbReference>
<gene>
    <name evidence="4" type="ORF">ECPE_LOCUS14394</name>
</gene>
<dbReference type="InterPro" id="IPR002125">
    <property type="entry name" value="CMP_dCMP_dom"/>
</dbReference>
<dbReference type="Pfam" id="PF00383">
    <property type="entry name" value="dCMP_cyt_deam_1"/>
    <property type="match status" value="1"/>
</dbReference>
<reference evidence="6" key="1">
    <citation type="submission" date="2016-06" db="UniProtKB">
        <authorList>
            <consortium name="WormBaseParasite"/>
        </authorList>
    </citation>
    <scope>IDENTIFICATION</scope>
</reference>
<dbReference type="AlphaFoldDB" id="A0A183B5A9"/>
<sequence>MKGIKPLEVDRYSDDVVVPQWLVNRATHLLRTAGWNTRVIESTNPGEEGQVQWEDNDDSLFIAKLHDFTKTTNSSPAPCKRPRIDGPDEKSACGGVLNLVAVVPPEVECPHAHLIPGWAVYFPRGSLLNVFHKTLNKLKPLPTQLSHLKRIDTCRKLVDPKSASVFLGPAEVGFRKDEAISLVSEVFTTLQLSPDRVSAFRVVPCWVPFAPPITRVHQKLYAPSDHSHDELLVGWPTTLRTSPTLESLLQVGRGQSSYFTPEQTACQQQWLTEVEHLIKSQEETSSQSCLGPNGPVCAAIIVNPDKQTVIGKAVTPTSSTPQSSCLDHAVFLAIEQVANLQRSQPASEQELMYLCTGLEAYVTHEPCFMCAMALVHSRIRRVYCRQRNPVYGGFTGRIRIHAEQKLNHRFDVFAPASSDS</sequence>
<name>A0A183B5A9_9TREM</name>
<dbReference type="PANTHER" id="PTHR11079">
    <property type="entry name" value="CYTOSINE DEAMINASE FAMILY MEMBER"/>
    <property type="match status" value="1"/>
</dbReference>
<dbReference type="Gene3D" id="3.40.140.10">
    <property type="entry name" value="Cytidine Deaminase, domain 2"/>
    <property type="match status" value="1"/>
</dbReference>
<comment type="similarity">
    <text evidence="2">Belongs to the cytidine and deoxycytidylate deaminase family. ADAT3 subfamily.</text>
</comment>
<keyword evidence="1" id="KW-0819">tRNA processing</keyword>
<dbReference type="PANTHER" id="PTHR11079:SF156">
    <property type="entry name" value="INACTIVE TRNA-SPECIFIC ADENOSINE DEAMINASE-LIKE PROTEIN 3-RELATED"/>
    <property type="match status" value="1"/>
</dbReference>
<accession>A0A183B5A9</accession>
<evidence type="ECO:0000256" key="1">
    <source>
        <dbReference type="ARBA" id="ARBA00022694"/>
    </source>
</evidence>
<evidence type="ECO:0000259" key="3">
    <source>
        <dbReference type="PROSITE" id="PS51747"/>
    </source>
</evidence>
<keyword evidence="5" id="KW-1185">Reference proteome</keyword>
<organism evidence="6">
    <name type="scientific">Echinostoma caproni</name>
    <dbReference type="NCBI Taxonomy" id="27848"/>
    <lineage>
        <taxon>Eukaryota</taxon>
        <taxon>Metazoa</taxon>
        <taxon>Spiralia</taxon>
        <taxon>Lophotrochozoa</taxon>
        <taxon>Platyhelminthes</taxon>
        <taxon>Trematoda</taxon>
        <taxon>Digenea</taxon>
        <taxon>Plagiorchiida</taxon>
        <taxon>Echinostomata</taxon>
        <taxon>Echinostomatoidea</taxon>
        <taxon>Echinostomatidae</taxon>
        <taxon>Echinostoma</taxon>
    </lineage>
</organism>
<dbReference type="Proteomes" id="UP000272942">
    <property type="component" value="Unassembled WGS sequence"/>
</dbReference>
<evidence type="ECO:0000313" key="6">
    <source>
        <dbReference type="WBParaSite" id="ECPE_0001443401-mRNA-1"/>
    </source>
</evidence>
<protein>
    <submittedName>
        <fullName evidence="6">CMP/dCMP-type deaminase domain-containing protein</fullName>
    </submittedName>
</protein>
<dbReference type="SUPFAM" id="SSF53927">
    <property type="entry name" value="Cytidine deaminase-like"/>
    <property type="match status" value="1"/>
</dbReference>